<comment type="similarity">
    <text evidence="4">Belongs to the eukaryotic/archaeal RNase P protein component 4 family.</text>
</comment>
<dbReference type="Pfam" id="PF04032">
    <property type="entry name" value="Rpr2"/>
    <property type="match status" value="1"/>
</dbReference>
<evidence type="ECO:0000313" key="5">
    <source>
        <dbReference type="EMBL" id="KAG5420504.1"/>
    </source>
</evidence>
<gene>
    <name evidence="5" type="ORF">I9W82_002385</name>
</gene>
<evidence type="ECO:0000256" key="1">
    <source>
        <dbReference type="ARBA" id="ARBA00022694"/>
    </source>
</evidence>
<dbReference type="GO" id="GO:0008033">
    <property type="term" value="P:tRNA processing"/>
    <property type="evidence" value="ECO:0007669"/>
    <property type="project" value="UniProtKB-KW"/>
</dbReference>
<dbReference type="GO" id="GO:0046872">
    <property type="term" value="F:metal ion binding"/>
    <property type="evidence" value="ECO:0007669"/>
    <property type="project" value="UniProtKB-KW"/>
</dbReference>
<dbReference type="Proteomes" id="UP000669133">
    <property type="component" value="Unassembled WGS sequence"/>
</dbReference>
<dbReference type="GO" id="GO:0005655">
    <property type="term" value="C:nucleolar ribonuclease P complex"/>
    <property type="evidence" value="ECO:0007669"/>
    <property type="project" value="TreeGrafter"/>
</dbReference>
<sequence>MGKKDDKKGGNSSKQIANRDNFARLSYLYQLSNHFTTSSSPTSNSQHLQTILARGYDRNLDLSSKRTLTKLSPSVKRTICKKCHVMLIPGMTMSIRIENNSKSHDPKNDVLAYRCLTCGECQRFPIGMDREYVPFFERGYVEETESNQK</sequence>
<name>A0A8H7ZH87_9ASCO</name>
<keyword evidence="3" id="KW-0862">Zinc</keyword>
<comment type="caution">
    <text evidence="5">The sequence shown here is derived from an EMBL/GenBank/DDBJ whole genome shotgun (WGS) entry which is preliminary data.</text>
</comment>
<evidence type="ECO:0000313" key="6">
    <source>
        <dbReference type="Proteomes" id="UP000669133"/>
    </source>
</evidence>
<dbReference type="PANTHER" id="PTHR14742:SF0">
    <property type="entry name" value="RIBONUCLEASE P PROTEIN SUBUNIT P21"/>
    <property type="match status" value="1"/>
</dbReference>
<evidence type="ECO:0000256" key="4">
    <source>
        <dbReference type="ARBA" id="ARBA00038402"/>
    </source>
</evidence>
<keyword evidence="6" id="KW-1185">Reference proteome</keyword>
<protein>
    <recommendedName>
        <fullName evidence="7">Rpr2-domain-containing protein</fullName>
    </recommendedName>
</protein>
<organism evidence="5 6">
    <name type="scientific">Candida metapsilosis</name>
    <dbReference type="NCBI Taxonomy" id="273372"/>
    <lineage>
        <taxon>Eukaryota</taxon>
        <taxon>Fungi</taxon>
        <taxon>Dikarya</taxon>
        <taxon>Ascomycota</taxon>
        <taxon>Saccharomycotina</taxon>
        <taxon>Pichiomycetes</taxon>
        <taxon>Debaryomycetaceae</taxon>
        <taxon>Candida/Lodderomyces clade</taxon>
        <taxon>Candida</taxon>
    </lineage>
</organism>
<reference evidence="5 6" key="1">
    <citation type="submission" date="2020-12" db="EMBL/GenBank/DDBJ databases">
        <title>Effect of drift, selection, and recombination on the evolution of hybrid genomes in Candida yeast pathogens.</title>
        <authorList>
            <person name="Mixao V."/>
            <person name="Ksiezopolska E."/>
            <person name="Saus E."/>
            <person name="Boekhout T."/>
            <person name="Gacser A."/>
            <person name="Gabaldon T."/>
        </authorList>
    </citation>
    <scope>NUCLEOTIDE SEQUENCE [LARGE SCALE GENOMIC DNA]</scope>
    <source>
        <strain evidence="5 6">BP57</strain>
    </source>
</reference>
<dbReference type="Gene3D" id="6.20.50.20">
    <property type="match status" value="1"/>
</dbReference>
<dbReference type="EMBL" id="JAEOAQ010000002">
    <property type="protein sequence ID" value="KAG5420504.1"/>
    <property type="molecule type" value="Genomic_DNA"/>
</dbReference>
<dbReference type="OrthoDB" id="128536at2759"/>
<dbReference type="GeneID" id="93651014"/>
<accession>A0A8H7ZH87</accession>
<dbReference type="AlphaFoldDB" id="A0A8H7ZH87"/>
<keyword evidence="2" id="KW-0479">Metal-binding</keyword>
<dbReference type="PANTHER" id="PTHR14742">
    <property type="entry name" value="RIBONUCLEASE P SUBUNIT P21"/>
    <property type="match status" value="1"/>
</dbReference>
<keyword evidence="1" id="KW-0819">tRNA processing</keyword>
<evidence type="ECO:0008006" key="7">
    <source>
        <dbReference type="Google" id="ProtNLM"/>
    </source>
</evidence>
<dbReference type="InterPro" id="IPR007175">
    <property type="entry name" value="Rpr2/Snm1/Rpp21"/>
</dbReference>
<dbReference type="RefSeq" id="XP_067549620.1">
    <property type="nucleotide sequence ID" value="XM_067691234.1"/>
</dbReference>
<evidence type="ECO:0000256" key="3">
    <source>
        <dbReference type="ARBA" id="ARBA00022833"/>
    </source>
</evidence>
<evidence type="ECO:0000256" key="2">
    <source>
        <dbReference type="ARBA" id="ARBA00022723"/>
    </source>
</evidence>
<proteinExistence type="inferred from homology"/>